<proteinExistence type="predicted"/>
<evidence type="ECO:0000313" key="2">
    <source>
        <dbReference type="EMBL" id="KDP36267.1"/>
    </source>
</evidence>
<dbReference type="Proteomes" id="UP000027138">
    <property type="component" value="Unassembled WGS sequence"/>
</dbReference>
<dbReference type="GO" id="GO:0000149">
    <property type="term" value="F:SNARE binding"/>
    <property type="evidence" value="ECO:0007669"/>
    <property type="project" value="TreeGrafter"/>
</dbReference>
<name>A0A067KJJ2_JATCU</name>
<evidence type="ECO:0000256" key="1">
    <source>
        <dbReference type="SAM" id="MobiDB-lite"/>
    </source>
</evidence>
<keyword evidence="3" id="KW-1185">Reference proteome</keyword>
<organism evidence="2 3">
    <name type="scientific">Jatropha curcas</name>
    <name type="common">Barbados nut</name>
    <dbReference type="NCBI Taxonomy" id="180498"/>
    <lineage>
        <taxon>Eukaryota</taxon>
        <taxon>Viridiplantae</taxon>
        <taxon>Streptophyta</taxon>
        <taxon>Embryophyta</taxon>
        <taxon>Tracheophyta</taxon>
        <taxon>Spermatophyta</taxon>
        <taxon>Magnoliopsida</taxon>
        <taxon>eudicotyledons</taxon>
        <taxon>Gunneridae</taxon>
        <taxon>Pentapetalae</taxon>
        <taxon>rosids</taxon>
        <taxon>fabids</taxon>
        <taxon>Malpighiales</taxon>
        <taxon>Euphorbiaceae</taxon>
        <taxon>Crotonoideae</taxon>
        <taxon>Jatropheae</taxon>
        <taxon>Jatropha</taxon>
    </lineage>
</organism>
<reference evidence="2 3" key="1">
    <citation type="journal article" date="2014" name="PLoS ONE">
        <title>Global Analysis of Gene Expression Profiles in Physic Nut (Jatropha curcas L.) Seedlings Exposed to Salt Stress.</title>
        <authorList>
            <person name="Zhang L."/>
            <person name="Zhang C."/>
            <person name="Wu P."/>
            <person name="Chen Y."/>
            <person name="Li M."/>
            <person name="Jiang H."/>
            <person name="Wu G."/>
        </authorList>
    </citation>
    <scope>NUCLEOTIDE SEQUENCE [LARGE SCALE GENOMIC DNA]</scope>
    <source>
        <strain evidence="3">cv. GZQX0401</strain>
        <tissue evidence="2">Young leaves</tissue>
    </source>
</reference>
<sequence>MEGVKAREVLYETRNHATRPYKSNYPTQRNEDGKGVSSSLISVSGERVAVATGNQITILRKEDDYQEPYGIFTSSNLGTFVHGVWSGSLDILGIADDNDVLYFIKANGEEITRVMKRQLKTTSPITGLIPHDSIDACGSCLCSFIILTEDGVLYHIEINQAASISFMHTSNIGRPMKG</sequence>
<protein>
    <submittedName>
        <fullName evidence="2">Uncharacterized protein</fullName>
    </submittedName>
</protein>
<dbReference type="GO" id="GO:0070939">
    <property type="term" value="C:Dsl1/NZR complex"/>
    <property type="evidence" value="ECO:0007669"/>
    <property type="project" value="TreeGrafter"/>
</dbReference>
<dbReference type="OrthoDB" id="19988at2759"/>
<dbReference type="PANTHER" id="PTHR15922">
    <property type="entry name" value="NEUROBLASTOMA-AMPLIFIED SEQUENCE"/>
    <property type="match status" value="1"/>
</dbReference>
<dbReference type="GO" id="GO:0006890">
    <property type="term" value="P:retrograde vesicle-mediated transport, Golgi to endoplasmic reticulum"/>
    <property type="evidence" value="ECO:0007669"/>
    <property type="project" value="TreeGrafter"/>
</dbReference>
<accession>A0A067KJJ2</accession>
<dbReference type="PANTHER" id="PTHR15922:SF2">
    <property type="entry name" value="NBAS SUBUNIT OF NRZ TETHERING COMPLEX"/>
    <property type="match status" value="1"/>
</dbReference>
<gene>
    <name evidence="2" type="ORF">JCGZ_09832</name>
</gene>
<evidence type="ECO:0000313" key="3">
    <source>
        <dbReference type="Proteomes" id="UP000027138"/>
    </source>
</evidence>
<feature type="region of interest" description="Disordered" evidence="1">
    <location>
        <begin position="18"/>
        <end position="37"/>
    </location>
</feature>
<dbReference type="EMBL" id="KK914446">
    <property type="protein sequence ID" value="KDP36267.1"/>
    <property type="molecule type" value="Genomic_DNA"/>
</dbReference>
<dbReference type="STRING" id="180498.A0A067KJJ2"/>
<dbReference type="AlphaFoldDB" id="A0A067KJJ2"/>